<keyword evidence="3" id="KW-0964">Secreted</keyword>
<proteinExistence type="inferred from homology"/>
<comment type="caution">
    <text evidence="7">The sequence shown here is derived from an EMBL/GenBank/DDBJ whole genome shotgun (WGS) entry which is preliminary data.</text>
</comment>
<dbReference type="GO" id="GO:0031505">
    <property type="term" value="P:fungal-type cell wall organization"/>
    <property type="evidence" value="ECO:0007669"/>
    <property type="project" value="TreeGrafter"/>
</dbReference>
<evidence type="ECO:0000313" key="7">
    <source>
        <dbReference type="EMBL" id="KAK3360813.1"/>
    </source>
</evidence>
<dbReference type="InterPro" id="IPR054508">
    <property type="entry name" value="PIR1-like_C"/>
</dbReference>
<organism evidence="7 8">
    <name type="scientific">Lasiosphaeria ovina</name>
    <dbReference type="NCBI Taxonomy" id="92902"/>
    <lineage>
        <taxon>Eukaryota</taxon>
        <taxon>Fungi</taxon>
        <taxon>Dikarya</taxon>
        <taxon>Ascomycota</taxon>
        <taxon>Pezizomycotina</taxon>
        <taxon>Sordariomycetes</taxon>
        <taxon>Sordariomycetidae</taxon>
        <taxon>Sordariales</taxon>
        <taxon>Lasiosphaeriaceae</taxon>
        <taxon>Lasiosphaeria</taxon>
    </lineage>
</organism>
<dbReference type="GO" id="GO:0009277">
    <property type="term" value="C:fungal-type cell wall"/>
    <property type="evidence" value="ECO:0007669"/>
    <property type="project" value="TreeGrafter"/>
</dbReference>
<feature type="domain" description="Cell wall mannoprotein PIR1-like C-terminal" evidence="6">
    <location>
        <begin position="219"/>
        <end position="255"/>
    </location>
</feature>
<protein>
    <recommendedName>
        <fullName evidence="6">Cell wall mannoprotein PIR1-like C-terminal domain-containing protein</fullName>
    </recommendedName>
</protein>
<keyword evidence="8" id="KW-1185">Reference proteome</keyword>
<comment type="subcellular location">
    <subcellularLocation>
        <location evidence="1">Secreted</location>
        <location evidence="1">Cell wall</location>
    </subcellularLocation>
</comment>
<name>A0AAE0JSA2_9PEZI</name>
<dbReference type="InterPro" id="IPR051153">
    <property type="entry name" value="Yeast_CWMannoprotein_PIR"/>
</dbReference>
<comment type="similarity">
    <text evidence="5">Belongs to the PIR protein family.</text>
</comment>
<evidence type="ECO:0000256" key="3">
    <source>
        <dbReference type="ARBA" id="ARBA00022525"/>
    </source>
</evidence>
<dbReference type="Proteomes" id="UP001287356">
    <property type="component" value="Unassembled WGS sequence"/>
</dbReference>
<dbReference type="AlphaFoldDB" id="A0AAE0JSA2"/>
<gene>
    <name evidence="7" type="ORF">B0T24DRAFT_685237</name>
</gene>
<reference evidence="7" key="1">
    <citation type="journal article" date="2023" name="Mol. Phylogenet. Evol.">
        <title>Genome-scale phylogeny and comparative genomics of the fungal order Sordariales.</title>
        <authorList>
            <person name="Hensen N."/>
            <person name="Bonometti L."/>
            <person name="Westerberg I."/>
            <person name="Brannstrom I.O."/>
            <person name="Guillou S."/>
            <person name="Cros-Aarteil S."/>
            <person name="Calhoun S."/>
            <person name="Haridas S."/>
            <person name="Kuo A."/>
            <person name="Mondo S."/>
            <person name="Pangilinan J."/>
            <person name="Riley R."/>
            <person name="LaButti K."/>
            <person name="Andreopoulos B."/>
            <person name="Lipzen A."/>
            <person name="Chen C."/>
            <person name="Yan M."/>
            <person name="Daum C."/>
            <person name="Ng V."/>
            <person name="Clum A."/>
            <person name="Steindorff A."/>
            <person name="Ohm R.A."/>
            <person name="Martin F."/>
            <person name="Silar P."/>
            <person name="Natvig D.O."/>
            <person name="Lalanne C."/>
            <person name="Gautier V."/>
            <person name="Ament-Velasquez S.L."/>
            <person name="Kruys A."/>
            <person name="Hutchinson M.I."/>
            <person name="Powell A.J."/>
            <person name="Barry K."/>
            <person name="Miller A.N."/>
            <person name="Grigoriev I.V."/>
            <person name="Debuchy R."/>
            <person name="Gladieux P."/>
            <person name="Hiltunen Thoren M."/>
            <person name="Johannesson H."/>
        </authorList>
    </citation>
    <scope>NUCLEOTIDE SEQUENCE</scope>
    <source>
        <strain evidence="7">CBS 958.72</strain>
    </source>
</reference>
<evidence type="ECO:0000256" key="2">
    <source>
        <dbReference type="ARBA" id="ARBA00022512"/>
    </source>
</evidence>
<keyword evidence="4" id="KW-0732">Signal</keyword>
<evidence type="ECO:0000256" key="4">
    <source>
        <dbReference type="ARBA" id="ARBA00022729"/>
    </source>
</evidence>
<dbReference type="PANTHER" id="PTHR47254:SF1">
    <property type="entry name" value="CELL WALL MANNOPROTEIN CIS3-RELATED"/>
    <property type="match status" value="1"/>
</dbReference>
<dbReference type="GO" id="GO:0005199">
    <property type="term" value="F:structural constituent of cell wall"/>
    <property type="evidence" value="ECO:0007669"/>
    <property type="project" value="TreeGrafter"/>
</dbReference>
<accession>A0AAE0JSA2</accession>
<keyword evidence="2" id="KW-0134">Cell wall</keyword>
<reference evidence="7" key="2">
    <citation type="submission" date="2023-06" db="EMBL/GenBank/DDBJ databases">
        <authorList>
            <consortium name="Lawrence Berkeley National Laboratory"/>
            <person name="Haridas S."/>
            <person name="Hensen N."/>
            <person name="Bonometti L."/>
            <person name="Westerberg I."/>
            <person name="Brannstrom I.O."/>
            <person name="Guillou S."/>
            <person name="Cros-Aarteil S."/>
            <person name="Calhoun S."/>
            <person name="Kuo A."/>
            <person name="Mondo S."/>
            <person name="Pangilinan J."/>
            <person name="Riley R."/>
            <person name="Labutti K."/>
            <person name="Andreopoulos B."/>
            <person name="Lipzen A."/>
            <person name="Chen C."/>
            <person name="Yanf M."/>
            <person name="Daum C."/>
            <person name="Ng V."/>
            <person name="Clum A."/>
            <person name="Steindorff A."/>
            <person name="Ohm R."/>
            <person name="Martin F."/>
            <person name="Silar P."/>
            <person name="Natvig D."/>
            <person name="Lalanne C."/>
            <person name="Gautier V."/>
            <person name="Ament-Velasquez S.L."/>
            <person name="Kruys A."/>
            <person name="Hutchinson M.I."/>
            <person name="Powell A.J."/>
            <person name="Barry K."/>
            <person name="Miller A.N."/>
            <person name="Grigoriev I.V."/>
            <person name="Debuchy R."/>
            <person name="Gladieux P."/>
            <person name="Thoren M.H."/>
            <person name="Johannesson H."/>
        </authorList>
    </citation>
    <scope>NUCLEOTIDE SEQUENCE</scope>
    <source>
        <strain evidence="7">CBS 958.72</strain>
    </source>
</reference>
<evidence type="ECO:0000313" key="8">
    <source>
        <dbReference type="Proteomes" id="UP001287356"/>
    </source>
</evidence>
<dbReference type="PANTHER" id="PTHR47254">
    <property type="entry name" value="CELL WALL MANNOPROTEIN CIS3-RELATED"/>
    <property type="match status" value="1"/>
</dbReference>
<evidence type="ECO:0000259" key="6">
    <source>
        <dbReference type="Pfam" id="PF22799"/>
    </source>
</evidence>
<dbReference type="Pfam" id="PF22799">
    <property type="entry name" value="PIR1-like_C"/>
    <property type="match status" value="1"/>
</dbReference>
<evidence type="ECO:0000256" key="5">
    <source>
        <dbReference type="ARBA" id="ARBA00038219"/>
    </source>
</evidence>
<sequence length="299" mass="31818">MDTIDASWETYLDLSSTSSPDWFTVFHVQIPATENPLMDTIDASWETYLDLSSNSSPKMTYLDLSSTSSPDWFTVFHVQIPATEKPLMDTIDLSSNSSPKTGYPFRSFFGLPVEGQDHAATAQPAAASHAAAVGGQLPLFGTDDFAGVVIFDPDDFAGVVIFDPDDFAGLVIFDPDTGRYDLAQPLAFFNNEHLPLVGGAPVDAAAGRHLHGRLLQVRCGNGTLALGGSTVFYQCASGNFYNLYDGYWAAQCSPVEMLVMPCGGEDSAAGNAGAAGLCNKGSKGAREKAHTEFASACQN</sequence>
<evidence type="ECO:0000256" key="1">
    <source>
        <dbReference type="ARBA" id="ARBA00004191"/>
    </source>
</evidence>
<dbReference type="EMBL" id="JAULSN010000014">
    <property type="protein sequence ID" value="KAK3360813.1"/>
    <property type="molecule type" value="Genomic_DNA"/>
</dbReference>